<dbReference type="HOGENOM" id="CLU_2019650_0_0_1"/>
<organism evidence="2 3">
    <name type="scientific">Hyaloperonospora arabidopsidis (strain Emoy2)</name>
    <name type="common">Downy mildew agent</name>
    <name type="synonym">Peronospora arabidopsidis</name>
    <dbReference type="NCBI Taxonomy" id="559515"/>
    <lineage>
        <taxon>Eukaryota</taxon>
        <taxon>Sar</taxon>
        <taxon>Stramenopiles</taxon>
        <taxon>Oomycota</taxon>
        <taxon>Peronosporomycetes</taxon>
        <taxon>Peronosporales</taxon>
        <taxon>Peronosporaceae</taxon>
        <taxon>Hyaloperonospora</taxon>
    </lineage>
</organism>
<dbReference type="InParanoid" id="M4BAQ8"/>
<dbReference type="eggNOG" id="KOG1906">
    <property type="taxonomic scope" value="Eukaryota"/>
</dbReference>
<name>M4BAQ8_HYAAE</name>
<accession>M4BAQ8</accession>
<dbReference type="Proteomes" id="UP000011713">
    <property type="component" value="Unassembled WGS sequence"/>
</dbReference>
<reference evidence="2" key="2">
    <citation type="submission" date="2015-06" db="UniProtKB">
        <authorList>
            <consortium name="EnsemblProtists"/>
        </authorList>
    </citation>
    <scope>IDENTIFICATION</scope>
    <source>
        <strain evidence="2">Emoy2</strain>
    </source>
</reference>
<keyword evidence="3" id="KW-1185">Reference proteome</keyword>
<feature type="region of interest" description="Disordered" evidence="1">
    <location>
        <begin position="99"/>
        <end position="123"/>
    </location>
</feature>
<dbReference type="EMBL" id="JH598070">
    <property type="status" value="NOT_ANNOTATED_CDS"/>
    <property type="molecule type" value="Genomic_DNA"/>
</dbReference>
<reference evidence="3" key="1">
    <citation type="journal article" date="2010" name="Science">
        <title>Signatures of adaptation to obligate biotrophy in the Hyaloperonospora arabidopsidis genome.</title>
        <authorList>
            <person name="Baxter L."/>
            <person name="Tripathy S."/>
            <person name="Ishaque N."/>
            <person name="Boot N."/>
            <person name="Cabral A."/>
            <person name="Kemen E."/>
            <person name="Thines M."/>
            <person name="Ah-Fong A."/>
            <person name="Anderson R."/>
            <person name="Badejoko W."/>
            <person name="Bittner-Eddy P."/>
            <person name="Boore J.L."/>
            <person name="Chibucos M.C."/>
            <person name="Coates M."/>
            <person name="Dehal P."/>
            <person name="Delehaunty K."/>
            <person name="Dong S."/>
            <person name="Downton P."/>
            <person name="Dumas B."/>
            <person name="Fabro G."/>
            <person name="Fronick C."/>
            <person name="Fuerstenberg S.I."/>
            <person name="Fulton L."/>
            <person name="Gaulin E."/>
            <person name="Govers F."/>
            <person name="Hughes L."/>
            <person name="Humphray S."/>
            <person name="Jiang R.H."/>
            <person name="Judelson H."/>
            <person name="Kamoun S."/>
            <person name="Kyung K."/>
            <person name="Meijer H."/>
            <person name="Minx P."/>
            <person name="Morris P."/>
            <person name="Nelson J."/>
            <person name="Phuntumart V."/>
            <person name="Qutob D."/>
            <person name="Rehmany A."/>
            <person name="Rougon-Cardoso A."/>
            <person name="Ryden P."/>
            <person name="Torto-Alalibo T."/>
            <person name="Studholme D."/>
            <person name="Wang Y."/>
            <person name="Win J."/>
            <person name="Wood J."/>
            <person name="Clifton S.W."/>
            <person name="Rogers J."/>
            <person name="Van den Ackerveken G."/>
            <person name="Jones J.D."/>
            <person name="McDowell J.M."/>
            <person name="Beynon J."/>
            <person name="Tyler B.M."/>
        </authorList>
    </citation>
    <scope>NUCLEOTIDE SEQUENCE [LARGE SCALE GENOMIC DNA]</scope>
    <source>
        <strain evidence="3">Emoy2</strain>
    </source>
</reference>
<protein>
    <submittedName>
        <fullName evidence="2">Uncharacterized protein</fullName>
    </submittedName>
</protein>
<evidence type="ECO:0000313" key="2">
    <source>
        <dbReference type="EnsemblProtists" id="HpaP803368"/>
    </source>
</evidence>
<dbReference type="VEuPathDB" id="FungiDB:HpaG803368"/>
<dbReference type="AlphaFoldDB" id="M4BAQ8"/>
<sequence length="123" mass="13924">MVAFIFQQCNPKHKNESQPPVSSLLLAFFELYGNKKLPRFLRENTQLPLALGDRGYMDFGGVFRIDDCVETFAMAFDILSSTGTLGSIIYDERIDKDRKKCPKNMDGRSIAATPSRGQRKVRS</sequence>
<dbReference type="EnsemblProtists" id="HpaT803368">
    <property type="protein sequence ID" value="HpaP803368"/>
    <property type="gene ID" value="HpaG803368"/>
</dbReference>
<evidence type="ECO:0000256" key="1">
    <source>
        <dbReference type="SAM" id="MobiDB-lite"/>
    </source>
</evidence>
<evidence type="ECO:0000313" key="3">
    <source>
        <dbReference type="Proteomes" id="UP000011713"/>
    </source>
</evidence>
<proteinExistence type="predicted"/>
<dbReference type="STRING" id="559515.M4BAQ8"/>